<comment type="caution">
    <text evidence="2">The sequence shown here is derived from an EMBL/GenBank/DDBJ whole genome shotgun (WGS) entry which is preliminary data.</text>
</comment>
<dbReference type="InterPro" id="IPR033932">
    <property type="entry name" value="YtcJ-like"/>
</dbReference>
<dbReference type="Gene3D" id="3.10.310.70">
    <property type="match status" value="1"/>
</dbReference>
<reference evidence="2 3" key="1">
    <citation type="submission" date="2019-04" db="EMBL/GenBank/DDBJ databases">
        <authorList>
            <person name="Jiang L."/>
        </authorList>
    </citation>
    <scope>NUCLEOTIDE SEQUENCE [LARGE SCALE GENOMIC DNA]</scope>
    <source>
        <strain evidence="2 3">YIM 131853</strain>
    </source>
</reference>
<dbReference type="SUPFAM" id="SSF51338">
    <property type="entry name" value="Composite domain of metallo-dependent hydrolases"/>
    <property type="match status" value="1"/>
</dbReference>
<keyword evidence="3" id="KW-1185">Reference proteome</keyword>
<keyword evidence="2" id="KW-0378">Hydrolase</keyword>
<dbReference type="GO" id="GO:0016810">
    <property type="term" value="F:hydrolase activity, acting on carbon-nitrogen (but not peptide) bonds"/>
    <property type="evidence" value="ECO:0007669"/>
    <property type="project" value="InterPro"/>
</dbReference>
<sequence>MSQHVDLILTAATVHTLQEEVDEATPVTAIAIADGSIVAVGSSVDAAAWGDARTERIDFPGATITPGLIDAHSHAISGATHTARGVDLFGLLTLDGIVDRLREYAATIPEDEWVLGWGLDPNAFAGATPTGEIVSRAIGDRPGLVRMFDGHSALVTPAALAAAGIDGPVEFPTRSEVVCDSDGVPTGLLLEAEAEFAVLGAAPAFDAAAAAAAAHRVLAGMAASGLTSTYMLDFQMDSIEVLERMEQLAPLPLRLRASPVFSSGLDFEAELQRVLDLQGTGGERWIIDGVKLVLDGTVDNGTAWLHEPDTHGESTDSLWLDITEYRRAVHALAERGIATATHAIGDAAILEAVTVISEIPAEQRALARHRIEHIETMPAGTMEKMIAAEIVASMQPTHSTLYVWGDHTDNWSERLGHERAAVNGWRMRELYDSGITVALGSDWPIAPYDPRTIIADAQLRRPHDRPELLKVLPQQALTARMALEGYTTSAAFAVGWDDRTGRIAEGLDADFTVWAADPLTTPAEDLADTAILATFIAGTRV</sequence>
<evidence type="ECO:0000313" key="2">
    <source>
        <dbReference type="EMBL" id="THG28420.1"/>
    </source>
</evidence>
<dbReference type="OrthoDB" id="3238066at2"/>
<evidence type="ECO:0000259" key="1">
    <source>
        <dbReference type="Pfam" id="PF07969"/>
    </source>
</evidence>
<dbReference type="Gene3D" id="3.20.20.140">
    <property type="entry name" value="Metal-dependent hydrolases"/>
    <property type="match status" value="1"/>
</dbReference>
<dbReference type="Pfam" id="PF07969">
    <property type="entry name" value="Amidohydro_3"/>
    <property type="match status" value="1"/>
</dbReference>
<protein>
    <submittedName>
        <fullName evidence="2">Amidohydrolase</fullName>
    </submittedName>
</protein>
<dbReference type="EMBL" id="SSSM01000006">
    <property type="protein sequence ID" value="THG28420.1"/>
    <property type="molecule type" value="Genomic_DNA"/>
</dbReference>
<evidence type="ECO:0000313" key="3">
    <source>
        <dbReference type="Proteomes" id="UP000309133"/>
    </source>
</evidence>
<dbReference type="InterPro" id="IPR032466">
    <property type="entry name" value="Metal_Hydrolase"/>
</dbReference>
<organism evidence="2 3">
    <name type="scientific">Naasia lichenicola</name>
    <dbReference type="NCBI Taxonomy" id="2565933"/>
    <lineage>
        <taxon>Bacteria</taxon>
        <taxon>Bacillati</taxon>
        <taxon>Actinomycetota</taxon>
        <taxon>Actinomycetes</taxon>
        <taxon>Micrococcales</taxon>
        <taxon>Microbacteriaceae</taxon>
        <taxon>Naasia</taxon>
    </lineage>
</organism>
<dbReference type="InterPro" id="IPR011059">
    <property type="entry name" value="Metal-dep_hydrolase_composite"/>
</dbReference>
<accession>A0A4S4FE61</accession>
<name>A0A4S4FE61_9MICO</name>
<dbReference type="AlphaFoldDB" id="A0A4S4FE61"/>
<dbReference type="InterPro" id="IPR013108">
    <property type="entry name" value="Amidohydro_3"/>
</dbReference>
<dbReference type="Gene3D" id="2.30.40.10">
    <property type="entry name" value="Urease, subunit C, domain 1"/>
    <property type="match status" value="1"/>
</dbReference>
<dbReference type="SUPFAM" id="SSF51556">
    <property type="entry name" value="Metallo-dependent hydrolases"/>
    <property type="match status" value="1"/>
</dbReference>
<dbReference type="RefSeq" id="WP_136428780.1">
    <property type="nucleotide sequence ID" value="NZ_SSSM01000006.1"/>
</dbReference>
<gene>
    <name evidence="2" type="ORF">E6C64_16425</name>
</gene>
<dbReference type="PANTHER" id="PTHR22642">
    <property type="entry name" value="IMIDAZOLONEPROPIONASE"/>
    <property type="match status" value="1"/>
</dbReference>
<feature type="domain" description="Amidohydrolase 3" evidence="1">
    <location>
        <begin position="57"/>
        <end position="541"/>
    </location>
</feature>
<proteinExistence type="predicted"/>
<dbReference type="PANTHER" id="PTHR22642:SF2">
    <property type="entry name" value="PROTEIN LONG AFTER FAR-RED 3"/>
    <property type="match status" value="1"/>
</dbReference>
<dbReference type="Proteomes" id="UP000309133">
    <property type="component" value="Unassembled WGS sequence"/>
</dbReference>
<dbReference type="CDD" id="cd01300">
    <property type="entry name" value="YtcJ_like"/>
    <property type="match status" value="1"/>
</dbReference>